<dbReference type="AlphaFoldDB" id="B7KFQ2"/>
<dbReference type="InterPro" id="IPR050487">
    <property type="entry name" value="FtsQ_DivIB"/>
</dbReference>
<protein>
    <submittedName>
        <fullName evidence="10">Polypeptide-transport-associated domain protein FtsQ-type</fullName>
    </submittedName>
</protein>
<evidence type="ECO:0000256" key="1">
    <source>
        <dbReference type="ARBA" id="ARBA00004370"/>
    </source>
</evidence>
<keyword evidence="6" id="KW-0472">Membrane</keyword>
<sequence>MAIAFDSPRNLKNRRQELLSQRRWQAVQKLWRFLSISAMAGGLCWVMATPSWEIKEDKQVEIKGNQLMSVEKIRTLLSLSYPQSLWQLEAHQLETNLETLPPIADAVVTRQIFPTTLTVQVQERQPVAVAFSSQGVGFLDEGGIFIPENFYSQQSSHLKQLPLKITGYETQYQSYWKELYPLIRYSPIKISEVDWRNPSNIVLKTELGMVHCGAYTSEFSEKIKVLAKMKKLTSKVPSNRIVYIDITNPQAPTVKLKPEPVKSPQKSSQESRP</sequence>
<dbReference type="GO" id="GO:0051301">
    <property type="term" value="P:cell division"/>
    <property type="evidence" value="ECO:0007669"/>
    <property type="project" value="UniProtKB-KW"/>
</dbReference>
<dbReference type="Pfam" id="PF08478">
    <property type="entry name" value="POTRA_1"/>
    <property type="match status" value="1"/>
</dbReference>
<gene>
    <name evidence="10" type="ordered locus">PCC7424_5024</name>
</gene>
<keyword evidence="4" id="KW-0812">Transmembrane</keyword>
<keyword evidence="5" id="KW-1133">Transmembrane helix</keyword>
<evidence type="ECO:0000313" key="10">
    <source>
        <dbReference type="EMBL" id="ACK73377.1"/>
    </source>
</evidence>
<keyword evidence="3" id="KW-0132">Cell division</keyword>
<keyword evidence="2" id="KW-1003">Cell membrane</keyword>
<dbReference type="InterPro" id="IPR034746">
    <property type="entry name" value="POTRA"/>
</dbReference>
<dbReference type="HOGENOM" id="CLU_085730_1_0_3"/>
<feature type="domain" description="POTRA" evidence="9">
    <location>
        <begin position="55"/>
        <end position="124"/>
    </location>
</feature>
<proteinExistence type="predicted"/>
<reference evidence="11" key="1">
    <citation type="journal article" date="2011" name="MBio">
        <title>Novel metabolic attributes of the genus Cyanothece, comprising a group of unicellular nitrogen-fixing Cyanobacteria.</title>
        <authorList>
            <person name="Bandyopadhyay A."/>
            <person name="Elvitigala T."/>
            <person name="Welsh E."/>
            <person name="Stockel J."/>
            <person name="Liberton M."/>
            <person name="Min H."/>
            <person name="Sherman L.A."/>
            <person name="Pakrasi H.B."/>
        </authorList>
    </citation>
    <scope>NUCLEOTIDE SEQUENCE [LARGE SCALE GENOMIC DNA]</scope>
    <source>
        <strain evidence="11">PCC 7424</strain>
    </source>
</reference>
<evidence type="ECO:0000313" key="11">
    <source>
        <dbReference type="Proteomes" id="UP000002384"/>
    </source>
</evidence>
<evidence type="ECO:0000256" key="3">
    <source>
        <dbReference type="ARBA" id="ARBA00022618"/>
    </source>
</evidence>
<dbReference type="STRING" id="65393.PCC7424_5024"/>
<evidence type="ECO:0000256" key="8">
    <source>
        <dbReference type="SAM" id="MobiDB-lite"/>
    </source>
</evidence>
<dbReference type="Proteomes" id="UP000002384">
    <property type="component" value="Chromosome"/>
</dbReference>
<dbReference type="RefSeq" id="WP_015956957.1">
    <property type="nucleotide sequence ID" value="NC_011729.1"/>
</dbReference>
<feature type="region of interest" description="Disordered" evidence="8">
    <location>
        <begin position="252"/>
        <end position="273"/>
    </location>
</feature>
<feature type="compositionally biased region" description="Polar residues" evidence="8">
    <location>
        <begin position="264"/>
        <end position="273"/>
    </location>
</feature>
<dbReference type="InterPro" id="IPR013685">
    <property type="entry name" value="POTRA_FtsQ_type"/>
</dbReference>
<evidence type="ECO:0000256" key="2">
    <source>
        <dbReference type="ARBA" id="ARBA00022475"/>
    </source>
</evidence>
<evidence type="ECO:0000256" key="4">
    <source>
        <dbReference type="ARBA" id="ARBA00022692"/>
    </source>
</evidence>
<dbReference type="KEGG" id="cyc:PCC7424_5024"/>
<dbReference type="PROSITE" id="PS51779">
    <property type="entry name" value="POTRA"/>
    <property type="match status" value="1"/>
</dbReference>
<dbReference type="Gene3D" id="3.10.20.310">
    <property type="entry name" value="membrane protein fhac"/>
    <property type="match status" value="1"/>
</dbReference>
<dbReference type="PANTHER" id="PTHR37820">
    <property type="entry name" value="CELL DIVISION PROTEIN DIVIB"/>
    <property type="match status" value="1"/>
</dbReference>
<comment type="subcellular location">
    <subcellularLocation>
        <location evidence="1">Membrane</location>
    </subcellularLocation>
</comment>
<dbReference type="EMBL" id="CP001291">
    <property type="protein sequence ID" value="ACK73377.1"/>
    <property type="molecule type" value="Genomic_DNA"/>
</dbReference>
<evidence type="ECO:0000256" key="7">
    <source>
        <dbReference type="ARBA" id="ARBA00023306"/>
    </source>
</evidence>
<organism evidence="10 11">
    <name type="scientific">Gloeothece citriformis (strain PCC 7424)</name>
    <name type="common">Cyanothece sp. (strain PCC 7424)</name>
    <dbReference type="NCBI Taxonomy" id="65393"/>
    <lineage>
        <taxon>Bacteria</taxon>
        <taxon>Bacillati</taxon>
        <taxon>Cyanobacteriota</taxon>
        <taxon>Cyanophyceae</taxon>
        <taxon>Oscillatoriophycideae</taxon>
        <taxon>Chroococcales</taxon>
        <taxon>Aphanothecaceae</taxon>
        <taxon>Gloeothece</taxon>
        <taxon>Gloeothece citriformis</taxon>
    </lineage>
</organism>
<dbReference type="PANTHER" id="PTHR37820:SF1">
    <property type="entry name" value="CELL DIVISION PROTEIN FTSQ"/>
    <property type="match status" value="1"/>
</dbReference>
<evidence type="ECO:0000256" key="5">
    <source>
        <dbReference type="ARBA" id="ARBA00022989"/>
    </source>
</evidence>
<name>B7KFQ2_GLOC7</name>
<evidence type="ECO:0000256" key="6">
    <source>
        <dbReference type="ARBA" id="ARBA00023136"/>
    </source>
</evidence>
<dbReference type="GO" id="GO:0005886">
    <property type="term" value="C:plasma membrane"/>
    <property type="evidence" value="ECO:0007669"/>
    <property type="project" value="TreeGrafter"/>
</dbReference>
<keyword evidence="11" id="KW-1185">Reference proteome</keyword>
<dbReference type="eggNOG" id="COG1589">
    <property type="taxonomic scope" value="Bacteria"/>
</dbReference>
<keyword evidence="7" id="KW-0131">Cell cycle</keyword>
<dbReference type="OrthoDB" id="527430at2"/>
<evidence type="ECO:0000259" key="9">
    <source>
        <dbReference type="PROSITE" id="PS51779"/>
    </source>
</evidence>
<accession>B7KFQ2</accession>